<protein>
    <submittedName>
        <fullName evidence="2">Uncharacterized protein</fullName>
    </submittedName>
</protein>
<keyword evidence="1" id="KW-0472">Membrane</keyword>
<feature type="transmembrane region" description="Helical" evidence="1">
    <location>
        <begin position="52"/>
        <end position="71"/>
    </location>
</feature>
<keyword evidence="1" id="KW-1133">Transmembrane helix</keyword>
<proteinExistence type="predicted"/>
<feature type="transmembrane region" description="Helical" evidence="1">
    <location>
        <begin position="77"/>
        <end position="94"/>
    </location>
</feature>
<gene>
    <name evidence="2" type="ORF">WCD74_22080</name>
</gene>
<reference evidence="2 3" key="1">
    <citation type="submission" date="2024-03" db="EMBL/GenBank/DDBJ databases">
        <title>Actinomycetospora sp. OC33-EN08, a novel actinomycete isolated from wild orchid (Aerides multiflora).</title>
        <authorList>
            <person name="Suriyachadkun C."/>
        </authorList>
    </citation>
    <scope>NUCLEOTIDE SEQUENCE [LARGE SCALE GENOMIC DNA]</scope>
    <source>
        <strain evidence="2 3">OC33-EN08</strain>
    </source>
</reference>
<dbReference type="Proteomes" id="UP001385809">
    <property type="component" value="Unassembled WGS sequence"/>
</dbReference>
<comment type="caution">
    <text evidence="2">The sequence shown here is derived from an EMBL/GenBank/DDBJ whole genome shotgun (WGS) entry which is preliminary data.</text>
</comment>
<keyword evidence="1" id="KW-0812">Transmembrane</keyword>
<feature type="transmembrane region" description="Helical" evidence="1">
    <location>
        <begin position="115"/>
        <end position="139"/>
    </location>
</feature>
<accession>A0ABU8MT28</accession>
<dbReference type="RefSeq" id="WP_337697043.1">
    <property type="nucleotide sequence ID" value="NZ_JBBEGN010000013.1"/>
</dbReference>
<evidence type="ECO:0000313" key="2">
    <source>
        <dbReference type="EMBL" id="MEJ2870474.1"/>
    </source>
</evidence>
<keyword evidence="3" id="KW-1185">Reference proteome</keyword>
<evidence type="ECO:0000313" key="3">
    <source>
        <dbReference type="Proteomes" id="UP001385809"/>
    </source>
</evidence>
<dbReference type="EMBL" id="JBBEGN010000013">
    <property type="protein sequence ID" value="MEJ2870474.1"/>
    <property type="molecule type" value="Genomic_DNA"/>
</dbReference>
<name>A0ABU8MT28_9PSEU</name>
<evidence type="ECO:0000256" key="1">
    <source>
        <dbReference type="SAM" id="Phobius"/>
    </source>
</evidence>
<organism evidence="2 3">
    <name type="scientific">Actinomycetospora aurantiaca</name>
    <dbReference type="NCBI Taxonomy" id="3129233"/>
    <lineage>
        <taxon>Bacteria</taxon>
        <taxon>Bacillati</taxon>
        <taxon>Actinomycetota</taxon>
        <taxon>Actinomycetes</taxon>
        <taxon>Pseudonocardiales</taxon>
        <taxon>Pseudonocardiaceae</taxon>
        <taxon>Actinomycetospora</taxon>
    </lineage>
</organism>
<sequence length="409" mass="44739">MQTLLLSAPRALVGALVLQLFFAQLRTNWPANYYALSDILAASISRSWQRYILFRLGPVLVTAVLVAATGPDSTADITLSTTLFAALHCAFTTIRSFTSDIRRRSLVGRKVLADLAVTVLIFATCAIGALLSPAIRQYVPGFDKYVEVLLTGVVAALAYGYLSRWTAGEPPPDSRSALLAGVPATVLKATEERAARYKVDQHLALSVLAVEYRQRPAWMARTERLASWTGLVRTYGPFQNLTDRRATWEQSVDTAMQSLVGADVVRRDGWVLNMPKVQAHLEKLNEGKDFLDHCAQALNVLTGSLVAQCDSPGVDGTPRIRCTRLSRVGFDWLLEGDVSAEVEHLGGLIMKPTVSNFFPAIVPDGGQGGRRYWVASCSVDALAVQVIAPYSDPLKNPDVLHFYMSERGE</sequence>